<comment type="caution">
    <text evidence="13">The sequence shown here is derived from an EMBL/GenBank/DDBJ whole genome shotgun (WGS) entry which is preliminary data.</text>
</comment>
<keyword evidence="11" id="KW-1133">Transmembrane helix</keyword>
<keyword evidence="6" id="KW-0547">Nucleotide-binding</keyword>
<feature type="domain" description="Cytidyltransferase-like" evidence="12">
    <location>
        <begin position="59"/>
        <end position="195"/>
    </location>
</feature>
<keyword evidence="14" id="KW-1185">Reference proteome</keyword>
<feature type="transmembrane region" description="Helical" evidence="11">
    <location>
        <begin position="12"/>
        <end position="32"/>
    </location>
</feature>
<evidence type="ECO:0000256" key="9">
    <source>
        <dbReference type="ARBA" id="ARBA00022993"/>
    </source>
</evidence>
<sequence length="230" mass="26477">MIHVVNDWLGTFVFWSVILVVCYIVLALLIHIPSLLRPTIIHYPWPLLKEKEDVKVALAGSYNPPHRGHLAMLLYLSKRYTHVLAILGVNPVKQYQVSPETRAALLRKMLQEAGVTNVQVQVVQGYIWRSAKRQGVRLFFRGIRSWSQDGREERHLQFLNIWGPLLYGPLVWPIPTRYLEGKPEYNHVSSTLVRDILGRNDDSQKPALQQLVPDCVVHDITRLYGSIKES</sequence>
<keyword evidence="11" id="KW-0812">Transmembrane</keyword>
<keyword evidence="5" id="KW-0548">Nucleotidyltransferase</keyword>
<comment type="catalytic activity">
    <reaction evidence="10">
        <text>(R)-4'-phosphopantetheine + ATP + H(+) = 3'-dephospho-CoA + diphosphate</text>
        <dbReference type="Rhea" id="RHEA:19801"/>
        <dbReference type="ChEBI" id="CHEBI:15378"/>
        <dbReference type="ChEBI" id="CHEBI:30616"/>
        <dbReference type="ChEBI" id="CHEBI:33019"/>
        <dbReference type="ChEBI" id="CHEBI:57328"/>
        <dbReference type="ChEBI" id="CHEBI:61723"/>
        <dbReference type="EC" id="2.7.7.3"/>
    </reaction>
</comment>
<accession>A0A1Z5JBJ5</accession>
<evidence type="ECO:0000256" key="4">
    <source>
        <dbReference type="ARBA" id="ARBA00022679"/>
    </source>
</evidence>
<dbReference type="GO" id="GO:0004595">
    <property type="term" value="F:pantetheine-phosphate adenylyltransferase activity"/>
    <property type="evidence" value="ECO:0007669"/>
    <property type="project" value="UniProtKB-EC"/>
</dbReference>
<evidence type="ECO:0000256" key="1">
    <source>
        <dbReference type="ARBA" id="ARBA00012392"/>
    </source>
</evidence>
<keyword evidence="11" id="KW-0472">Membrane</keyword>
<evidence type="ECO:0000313" key="13">
    <source>
        <dbReference type="EMBL" id="GAX11373.1"/>
    </source>
</evidence>
<dbReference type="OrthoDB" id="3558741at2759"/>
<dbReference type="InterPro" id="IPR014729">
    <property type="entry name" value="Rossmann-like_a/b/a_fold"/>
</dbReference>
<dbReference type="AlphaFoldDB" id="A0A1Z5JBJ5"/>
<keyword evidence="9" id="KW-0173">Coenzyme A biosynthesis</keyword>
<dbReference type="SUPFAM" id="SSF52374">
    <property type="entry name" value="Nucleotidylyl transferase"/>
    <property type="match status" value="1"/>
</dbReference>
<dbReference type="InterPro" id="IPR001980">
    <property type="entry name" value="PPAT"/>
</dbReference>
<organism evidence="13 14">
    <name type="scientific">Fistulifera solaris</name>
    <name type="common">Oleaginous diatom</name>
    <dbReference type="NCBI Taxonomy" id="1519565"/>
    <lineage>
        <taxon>Eukaryota</taxon>
        <taxon>Sar</taxon>
        <taxon>Stramenopiles</taxon>
        <taxon>Ochrophyta</taxon>
        <taxon>Bacillariophyta</taxon>
        <taxon>Bacillariophyceae</taxon>
        <taxon>Bacillariophycidae</taxon>
        <taxon>Naviculales</taxon>
        <taxon>Naviculaceae</taxon>
        <taxon>Fistulifera</taxon>
    </lineage>
</organism>
<evidence type="ECO:0000313" key="14">
    <source>
        <dbReference type="Proteomes" id="UP000198406"/>
    </source>
</evidence>
<reference evidence="13 14" key="1">
    <citation type="journal article" date="2015" name="Plant Cell">
        <title>Oil accumulation by the oleaginous diatom Fistulifera solaris as revealed by the genome and transcriptome.</title>
        <authorList>
            <person name="Tanaka T."/>
            <person name="Maeda Y."/>
            <person name="Veluchamy A."/>
            <person name="Tanaka M."/>
            <person name="Abida H."/>
            <person name="Marechal E."/>
            <person name="Bowler C."/>
            <person name="Muto M."/>
            <person name="Sunaga Y."/>
            <person name="Tanaka M."/>
            <person name="Yoshino T."/>
            <person name="Taniguchi T."/>
            <person name="Fukuda Y."/>
            <person name="Nemoto M."/>
            <person name="Matsumoto M."/>
            <person name="Wong P.S."/>
            <person name="Aburatani S."/>
            <person name="Fujibuchi W."/>
        </authorList>
    </citation>
    <scope>NUCLEOTIDE SEQUENCE [LARGE SCALE GENOMIC DNA]</scope>
    <source>
        <strain evidence="13 14">JPCC DA0580</strain>
    </source>
</reference>
<evidence type="ECO:0000256" key="10">
    <source>
        <dbReference type="ARBA" id="ARBA00029346"/>
    </source>
</evidence>
<keyword evidence="8" id="KW-0460">Magnesium</keyword>
<dbReference type="PANTHER" id="PTHR21342">
    <property type="entry name" value="PHOSPHOPANTETHEINE ADENYLYLTRANSFERASE"/>
    <property type="match status" value="1"/>
</dbReference>
<dbReference type="EMBL" id="BDSP01000041">
    <property type="protein sequence ID" value="GAX11373.1"/>
    <property type="molecule type" value="Genomic_DNA"/>
</dbReference>
<evidence type="ECO:0000256" key="3">
    <source>
        <dbReference type="ARBA" id="ARBA00022490"/>
    </source>
</evidence>
<keyword evidence="4" id="KW-0808">Transferase</keyword>
<dbReference type="Proteomes" id="UP000198406">
    <property type="component" value="Unassembled WGS sequence"/>
</dbReference>
<evidence type="ECO:0000256" key="7">
    <source>
        <dbReference type="ARBA" id="ARBA00022840"/>
    </source>
</evidence>
<dbReference type="PANTHER" id="PTHR21342:SF1">
    <property type="entry name" value="PHOSPHOPANTETHEINE ADENYLYLTRANSFERASE"/>
    <property type="match status" value="1"/>
</dbReference>
<protein>
    <recommendedName>
        <fullName evidence="2">Phosphopantetheine adenylyltransferase</fullName>
        <ecNumber evidence="1">2.7.7.3</ecNumber>
    </recommendedName>
</protein>
<dbReference type="EC" id="2.7.7.3" evidence="1"/>
<evidence type="ECO:0000256" key="6">
    <source>
        <dbReference type="ARBA" id="ARBA00022741"/>
    </source>
</evidence>
<dbReference type="GO" id="GO:0015937">
    <property type="term" value="P:coenzyme A biosynthetic process"/>
    <property type="evidence" value="ECO:0007669"/>
    <property type="project" value="UniProtKB-KW"/>
</dbReference>
<keyword evidence="7" id="KW-0067">ATP-binding</keyword>
<name>A0A1Z5JBJ5_FISSO</name>
<keyword evidence="3" id="KW-0963">Cytoplasm</keyword>
<evidence type="ECO:0000256" key="8">
    <source>
        <dbReference type="ARBA" id="ARBA00022842"/>
    </source>
</evidence>
<proteinExistence type="predicted"/>
<evidence type="ECO:0000256" key="5">
    <source>
        <dbReference type="ARBA" id="ARBA00022695"/>
    </source>
</evidence>
<evidence type="ECO:0000256" key="11">
    <source>
        <dbReference type="SAM" id="Phobius"/>
    </source>
</evidence>
<dbReference type="GO" id="GO:0005524">
    <property type="term" value="F:ATP binding"/>
    <property type="evidence" value="ECO:0007669"/>
    <property type="project" value="UniProtKB-KW"/>
</dbReference>
<dbReference type="InterPro" id="IPR004821">
    <property type="entry name" value="Cyt_trans-like"/>
</dbReference>
<dbReference type="Pfam" id="PF01467">
    <property type="entry name" value="CTP_transf_like"/>
    <property type="match status" value="1"/>
</dbReference>
<dbReference type="PRINTS" id="PR01020">
    <property type="entry name" value="LPSBIOSNTHSS"/>
</dbReference>
<dbReference type="InParanoid" id="A0A1Z5JBJ5"/>
<dbReference type="Gene3D" id="3.40.50.620">
    <property type="entry name" value="HUPs"/>
    <property type="match status" value="1"/>
</dbReference>
<evidence type="ECO:0000259" key="12">
    <source>
        <dbReference type="Pfam" id="PF01467"/>
    </source>
</evidence>
<gene>
    <name evidence="13" type="ORF">FisN_22Lh043</name>
</gene>
<evidence type="ECO:0000256" key="2">
    <source>
        <dbReference type="ARBA" id="ARBA00013868"/>
    </source>
</evidence>